<evidence type="ECO:0000313" key="3">
    <source>
        <dbReference type="Proteomes" id="UP000000724"/>
    </source>
</evidence>
<reference evidence="2 3" key="1">
    <citation type="journal article" date="2008" name="Nat. Biotechnol.">
        <title>Genome sequencing and analysis of the filamentous fungus Penicillium chrysogenum.</title>
        <authorList>
            <person name="van den Berg M.A."/>
            <person name="Albang R."/>
            <person name="Albermann K."/>
            <person name="Badger J.H."/>
            <person name="Daran J.-M."/>
            <person name="Driessen A.J.M."/>
            <person name="Garcia-Estrada C."/>
            <person name="Fedorova N.D."/>
            <person name="Harris D.M."/>
            <person name="Heijne W.H.M."/>
            <person name="Joardar V.S."/>
            <person name="Kiel J.A.K.W."/>
            <person name="Kovalchuk A."/>
            <person name="Martin J.F."/>
            <person name="Nierman W.C."/>
            <person name="Nijland J.G."/>
            <person name="Pronk J.T."/>
            <person name="Roubos J.A."/>
            <person name="van der Klei I.J."/>
            <person name="van Peij N.N.M.E."/>
            <person name="Veenhuis M."/>
            <person name="von Doehren H."/>
            <person name="Wagner C."/>
            <person name="Wortman J.R."/>
            <person name="Bovenberg R.A.L."/>
        </authorList>
    </citation>
    <scope>NUCLEOTIDE SEQUENCE [LARGE SCALE GENOMIC DNA]</scope>
    <source>
        <strain evidence="3">ATCC 28089 / DSM 1075 / NRRL 1951 / Wisconsin 54-1255</strain>
    </source>
</reference>
<sequence>MKFQIWALGLAALSSGVSGCAYSWDHTECQWFGNSPACGEVKNNIGDRDKDGWVLVDWTKDVGIDEKIGMGDCGGNAYGNTCWSGYKRLWCKSMADKERMGLNPLFPIYSSMVVFEEESFVGNLQRVEVMRGKKWF</sequence>
<dbReference type="OrthoDB" id="4526786at2759"/>
<gene>
    <name evidence="2" type="ORF">Pc20g05380</name>
    <name evidence="2" type="ORF">PCH_Pc20g05380</name>
</gene>
<feature type="signal peptide" evidence="1">
    <location>
        <begin position="1"/>
        <end position="19"/>
    </location>
</feature>
<evidence type="ECO:0000256" key="1">
    <source>
        <dbReference type="SAM" id="SignalP"/>
    </source>
</evidence>
<dbReference type="AlphaFoldDB" id="B6HEU8"/>
<keyword evidence="1" id="KW-0732">Signal</keyword>
<dbReference type="PROSITE" id="PS51257">
    <property type="entry name" value="PROKAR_LIPOPROTEIN"/>
    <property type="match status" value="1"/>
</dbReference>
<dbReference type="VEuPathDB" id="FungiDB:PCH_Pc20g05380"/>
<dbReference type="OMA" id="NSPACGE"/>
<keyword evidence="3" id="KW-1185">Reference proteome</keyword>
<dbReference type="EMBL" id="AM920435">
    <property type="protein sequence ID" value="CAP85867.1"/>
    <property type="molecule type" value="Genomic_DNA"/>
</dbReference>
<organism evidence="2 3">
    <name type="scientific">Penicillium rubens (strain ATCC 28089 / DSM 1075 / NRRL 1951 / Wisconsin 54-1255)</name>
    <name type="common">Penicillium chrysogenum</name>
    <dbReference type="NCBI Taxonomy" id="500485"/>
    <lineage>
        <taxon>Eukaryota</taxon>
        <taxon>Fungi</taxon>
        <taxon>Dikarya</taxon>
        <taxon>Ascomycota</taxon>
        <taxon>Pezizomycotina</taxon>
        <taxon>Eurotiomycetes</taxon>
        <taxon>Eurotiomycetidae</taxon>
        <taxon>Eurotiales</taxon>
        <taxon>Aspergillaceae</taxon>
        <taxon>Penicillium</taxon>
        <taxon>Penicillium chrysogenum species complex</taxon>
    </lineage>
</organism>
<evidence type="ECO:0000313" key="2">
    <source>
        <dbReference type="EMBL" id="CAP85867.1"/>
    </source>
</evidence>
<proteinExistence type="predicted"/>
<dbReference type="HOGENOM" id="CLU_1876128_0_0_1"/>
<dbReference type="Proteomes" id="UP000000724">
    <property type="component" value="Contig Pc00c20"/>
</dbReference>
<accession>B6HEU8</accession>
<feature type="chain" id="PRO_5002845601" evidence="1">
    <location>
        <begin position="20"/>
        <end position="136"/>
    </location>
</feature>
<name>B6HEU8_PENRW</name>
<protein>
    <submittedName>
        <fullName evidence="2">Uncharacterized protein</fullName>
    </submittedName>
</protein>